<reference evidence="2 4" key="2">
    <citation type="journal article" date="2018" name="Plant J.">
        <title>The Physcomitrella patens chromosome-scale assembly reveals moss genome structure and evolution.</title>
        <authorList>
            <person name="Lang D."/>
            <person name="Ullrich K.K."/>
            <person name="Murat F."/>
            <person name="Fuchs J."/>
            <person name="Jenkins J."/>
            <person name="Haas F.B."/>
            <person name="Piednoel M."/>
            <person name="Gundlach H."/>
            <person name="Van Bel M."/>
            <person name="Meyberg R."/>
            <person name="Vives C."/>
            <person name="Morata J."/>
            <person name="Symeonidi A."/>
            <person name="Hiss M."/>
            <person name="Muchero W."/>
            <person name="Kamisugi Y."/>
            <person name="Saleh O."/>
            <person name="Blanc G."/>
            <person name="Decker E.L."/>
            <person name="van Gessel N."/>
            <person name="Grimwood J."/>
            <person name="Hayes R.D."/>
            <person name="Graham S.W."/>
            <person name="Gunter L.E."/>
            <person name="McDaniel S.F."/>
            <person name="Hoernstein S.N.W."/>
            <person name="Larsson A."/>
            <person name="Li F.W."/>
            <person name="Perroud P.F."/>
            <person name="Phillips J."/>
            <person name="Ranjan P."/>
            <person name="Rokshar D.S."/>
            <person name="Rothfels C.J."/>
            <person name="Schneider L."/>
            <person name="Shu S."/>
            <person name="Stevenson D.W."/>
            <person name="Thummler F."/>
            <person name="Tillich M."/>
            <person name="Villarreal Aguilar J.C."/>
            <person name="Widiez T."/>
            <person name="Wong G.K."/>
            <person name="Wymore A."/>
            <person name="Zhang Y."/>
            <person name="Zimmer A.D."/>
            <person name="Quatrano R.S."/>
            <person name="Mayer K.F.X."/>
            <person name="Goodstein D."/>
            <person name="Casacuberta J.M."/>
            <person name="Vandepoele K."/>
            <person name="Reski R."/>
            <person name="Cuming A.C."/>
            <person name="Tuskan G.A."/>
            <person name="Maumus F."/>
            <person name="Salse J."/>
            <person name="Schmutz J."/>
            <person name="Rensing S.A."/>
        </authorList>
    </citation>
    <scope>NUCLEOTIDE SEQUENCE [LARGE SCALE GENOMIC DNA]</scope>
    <source>
        <strain evidence="3 4">cv. Gransden 2004</strain>
    </source>
</reference>
<dbReference type="Gramene" id="Pp3c2_22500V3.1">
    <property type="protein sequence ID" value="PAC:32934244.CDS.1"/>
    <property type="gene ID" value="Pp3c2_22500"/>
</dbReference>
<dbReference type="EnsemblPlants" id="Pp3c2_22500V3.1">
    <property type="protein sequence ID" value="PAC:32934244.CDS.1"/>
    <property type="gene ID" value="Pp3c2_22500"/>
</dbReference>
<organism evidence="2">
    <name type="scientific">Physcomitrium patens</name>
    <name type="common">Spreading-leaved earth moss</name>
    <name type="synonym">Physcomitrella patens</name>
    <dbReference type="NCBI Taxonomy" id="3218"/>
    <lineage>
        <taxon>Eukaryota</taxon>
        <taxon>Viridiplantae</taxon>
        <taxon>Streptophyta</taxon>
        <taxon>Embryophyta</taxon>
        <taxon>Bryophyta</taxon>
        <taxon>Bryophytina</taxon>
        <taxon>Bryopsida</taxon>
        <taxon>Funariidae</taxon>
        <taxon>Funariales</taxon>
        <taxon>Funariaceae</taxon>
        <taxon>Physcomitrium</taxon>
    </lineage>
</organism>
<dbReference type="PANTHER" id="PTHR35317">
    <property type="entry name" value="OS04G0629600 PROTEIN"/>
    <property type="match status" value="1"/>
</dbReference>
<evidence type="ECO:0000313" key="3">
    <source>
        <dbReference type="EnsemblPlants" id="PAC:32934244.CDS.1"/>
    </source>
</evidence>
<proteinExistence type="predicted"/>
<reference evidence="2 4" key="1">
    <citation type="journal article" date="2008" name="Science">
        <title>The Physcomitrella genome reveals evolutionary insights into the conquest of land by plants.</title>
        <authorList>
            <person name="Rensing S."/>
            <person name="Lang D."/>
            <person name="Zimmer A."/>
            <person name="Terry A."/>
            <person name="Salamov A."/>
            <person name="Shapiro H."/>
            <person name="Nishiyama T."/>
            <person name="Perroud P.-F."/>
            <person name="Lindquist E."/>
            <person name="Kamisugi Y."/>
            <person name="Tanahashi T."/>
            <person name="Sakakibara K."/>
            <person name="Fujita T."/>
            <person name="Oishi K."/>
            <person name="Shin-I T."/>
            <person name="Kuroki Y."/>
            <person name="Toyoda A."/>
            <person name="Suzuki Y."/>
            <person name="Hashimoto A."/>
            <person name="Yamaguchi K."/>
            <person name="Sugano A."/>
            <person name="Kohara Y."/>
            <person name="Fujiyama A."/>
            <person name="Anterola A."/>
            <person name="Aoki S."/>
            <person name="Ashton N."/>
            <person name="Barbazuk W.B."/>
            <person name="Barker E."/>
            <person name="Bennetzen J."/>
            <person name="Bezanilla M."/>
            <person name="Blankenship R."/>
            <person name="Cho S.H."/>
            <person name="Dutcher S."/>
            <person name="Estelle M."/>
            <person name="Fawcett J.A."/>
            <person name="Gundlach H."/>
            <person name="Hanada K."/>
            <person name="Heyl A."/>
            <person name="Hicks K.A."/>
            <person name="Hugh J."/>
            <person name="Lohr M."/>
            <person name="Mayer K."/>
            <person name="Melkozernov A."/>
            <person name="Murata T."/>
            <person name="Nelson D."/>
            <person name="Pils B."/>
            <person name="Prigge M."/>
            <person name="Reiss B."/>
            <person name="Renner T."/>
            <person name="Rombauts S."/>
            <person name="Rushton P."/>
            <person name="Sanderfoot A."/>
            <person name="Schween G."/>
            <person name="Shiu S.-H."/>
            <person name="Stueber K."/>
            <person name="Theodoulou F.L."/>
            <person name="Tu H."/>
            <person name="Van de Peer Y."/>
            <person name="Verrier P.J."/>
            <person name="Waters E."/>
            <person name="Wood A."/>
            <person name="Yang L."/>
            <person name="Cove D."/>
            <person name="Cuming A."/>
            <person name="Hasebe M."/>
            <person name="Lucas S."/>
            <person name="Mishler D.B."/>
            <person name="Reski R."/>
            <person name="Grigoriev I."/>
            <person name="Quatrano R.S."/>
            <person name="Boore J.L."/>
        </authorList>
    </citation>
    <scope>NUCLEOTIDE SEQUENCE [LARGE SCALE GENOMIC DNA]</scope>
    <source>
        <strain evidence="3 4">cv. Gransden 2004</strain>
    </source>
</reference>
<protein>
    <recommendedName>
        <fullName evidence="5">DUF4219 domain-containing protein</fullName>
    </recommendedName>
</protein>
<sequence length="217" mass="25566">MSNLETICSKEPMLTGPKNYKHWAITLQSIFEKEDLWDFIEPQPITTASSSTDPPSKTEFEQPNTDVTRWRKRRAKAMIQLSLTPDLRYNIIDIPDQRDAWQALSTKYPTNTISDIMVVLNCWENFRMGELQDLATFIQQLNDIIRDLIRDLKSIKQSNEVVIHKILNRLPCSFDKLVSQIQFEKEIPSLQELWNRLHMEETNAILRDHMRHMTKHS</sequence>
<evidence type="ECO:0000313" key="2">
    <source>
        <dbReference type="EMBL" id="PNR60286.1"/>
    </source>
</evidence>
<dbReference type="AlphaFoldDB" id="A0A2K1L2N7"/>
<evidence type="ECO:0000313" key="4">
    <source>
        <dbReference type="Proteomes" id="UP000006727"/>
    </source>
</evidence>
<dbReference type="Pfam" id="PF14223">
    <property type="entry name" value="Retrotran_gag_2"/>
    <property type="match status" value="1"/>
</dbReference>
<evidence type="ECO:0008006" key="5">
    <source>
        <dbReference type="Google" id="ProtNLM"/>
    </source>
</evidence>
<dbReference type="InParanoid" id="A0A2K1L2N7"/>
<reference evidence="3" key="3">
    <citation type="submission" date="2020-12" db="UniProtKB">
        <authorList>
            <consortium name="EnsemblPlants"/>
        </authorList>
    </citation>
    <scope>IDENTIFICATION</scope>
</reference>
<dbReference type="PANTHER" id="PTHR35317:SF23">
    <property type="entry name" value="OS04G0629600 PROTEIN"/>
    <property type="match status" value="1"/>
</dbReference>
<keyword evidence="4" id="KW-1185">Reference proteome</keyword>
<name>A0A2K1L2N7_PHYPA</name>
<dbReference type="Proteomes" id="UP000006727">
    <property type="component" value="Chromosome 2"/>
</dbReference>
<dbReference type="EMBL" id="ABEU02000002">
    <property type="protein sequence ID" value="PNR60286.1"/>
    <property type="molecule type" value="Genomic_DNA"/>
</dbReference>
<feature type="region of interest" description="Disordered" evidence="1">
    <location>
        <begin position="45"/>
        <end position="66"/>
    </location>
</feature>
<evidence type="ECO:0000256" key="1">
    <source>
        <dbReference type="SAM" id="MobiDB-lite"/>
    </source>
</evidence>
<gene>
    <name evidence="2" type="ORF">PHYPA_003079</name>
</gene>
<accession>A0A2K1L2N7</accession>